<evidence type="ECO:0000256" key="7">
    <source>
        <dbReference type="SAM" id="Phobius"/>
    </source>
</evidence>
<keyword evidence="10" id="KW-1185">Reference proteome</keyword>
<feature type="transmembrane region" description="Helical" evidence="7">
    <location>
        <begin position="201"/>
        <end position="222"/>
    </location>
</feature>
<organism evidence="9 10">
    <name type="scientific">Thiohalomonas denitrificans</name>
    <dbReference type="NCBI Taxonomy" id="415747"/>
    <lineage>
        <taxon>Bacteria</taxon>
        <taxon>Pseudomonadati</taxon>
        <taxon>Pseudomonadota</taxon>
        <taxon>Gammaproteobacteria</taxon>
        <taxon>Thiohalomonadales</taxon>
        <taxon>Thiohalomonadaceae</taxon>
        <taxon>Thiohalomonas</taxon>
    </lineage>
</organism>
<dbReference type="Proteomes" id="UP000199648">
    <property type="component" value="Unassembled WGS sequence"/>
</dbReference>
<feature type="domain" description="4Fe-4S ferredoxin-type" evidence="8">
    <location>
        <begin position="276"/>
        <end position="306"/>
    </location>
</feature>
<evidence type="ECO:0000313" key="10">
    <source>
        <dbReference type="Proteomes" id="UP000199648"/>
    </source>
</evidence>
<dbReference type="AlphaFoldDB" id="A0A1G5PI89"/>
<protein>
    <submittedName>
        <fullName evidence="9">4Fe-4S binding domain-containing protein</fullName>
    </submittedName>
</protein>
<keyword evidence="4" id="KW-0249">Electron transport</keyword>
<dbReference type="PANTHER" id="PTHR30176">
    <property type="entry name" value="FERREDOXIN-TYPE PROTEIN NAPH"/>
    <property type="match status" value="1"/>
</dbReference>
<keyword evidence="6" id="KW-0411">Iron-sulfur</keyword>
<keyword evidence="7" id="KW-0812">Transmembrane</keyword>
<dbReference type="InterPro" id="IPR017900">
    <property type="entry name" value="4Fe4S_Fe_S_CS"/>
</dbReference>
<evidence type="ECO:0000256" key="6">
    <source>
        <dbReference type="ARBA" id="ARBA00023014"/>
    </source>
</evidence>
<dbReference type="OrthoDB" id="9806398at2"/>
<sequence>MKRLRAFINGADIRRFRFWIQLGFFVLLVYGGYFLINLGQSLPTFSCGFNQPGRAGVCYLLPLQHQTHIPWDSIISWRGLGILTGLLTFVAWLFVFNKAWCGYACPLGTIQDWMTSLRQKLGIRYSTYSLDWFTRLKKIKYILLILLIVLPFLMANSVAGLPTLPEDMGTPFCKICPARMVIPAFTGDFSQWTVDFSTGTAATMTGLGMLVLGIFFIGGFINKRFFCFFCPMSALHSLFSKVALLKLRKDGSKCTRCGDCYRACDMQIKEIADDVESKTLVKDDCMMCFKCVASCPEEGALKATFMGIPIYESTEAGFFKRMTKRRKK</sequence>
<dbReference type="GO" id="GO:0005886">
    <property type="term" value="C:plasma membrane"/>
    <property type="evidence" value="ECO:0007669"/>
    <property type="project" value="TreeGrafter"/>
</dbReference>
<dbReference type="RefSeq" id="WP_092991434.1">
    <property type="nucleotide sequence ID" value="NZ_FMWD01000001.1"/>
</dbReference>
<dbReference type="EMBL" id="FMWD01000001">
    <property type="protein sequence ID" value="SCZ49108.1"/>
    <property type="molecule type" value="Genomic_DNA"/>
</dbReference>
<keyword evidence="5" id="KW-0408">Iron</keyword>
<dbReference type="GO" id="GO:0046872">
    <property type="term" value="F:metal ion binding"/>
    <property type="evidence" value="ECO:0007669"/>
    <property type="project" value="UniProtKB-KW"/>
</dbReference>
<feature type="transmembrane region" description="Helical" evidence="7">
    <location>
        <begin position="16"/>
        <end position="36"/>
    </location>
</feature>
<evidence type="ECO:0000256" key="4">
    <source>
        <dbReference type="ARBA" id="ARBA00022982"/>
    </source>
</evidence>
<feature type="transmembrane region" description="Helical" evidence="7">
    <location>
        <begin position="75"/>
        <end position="96"/>
    </location>
</feature>
<proteinExistence type="predicted"/>
<evidence type="ECO:0000259" key="8">
    <source>
        <dbReference type="PROSITE" id="PS51379"/>
    </source>
</evidence>
<dbReference type="STRING" id="415747.SAMN03097708_00047"/>
<name>A0A1G5PI89_9GAMM</name>
<reference evidence="9 10" key="1">
    <citation type="submission" date="2016-10" db="EMBL/GenBank/DDBJ databases">
        <authorList>
            <person name="de Groot N.N."/>
        </authorList>
    </citation>
    <scope>NUCLEOTIDE SEQUENCE [LARGE SCALE GENOMIC DNA]</scope>
    <source>
        <strain evidence="9 10">HLD2</strain>
    </source>
</reference>
<evidence type="ECO:0000256" key="5">
    <source>
        <dbReference type="ARBA" id="ARBA00023004"/>
    </source>
</evidence>
<keyword evidence="1" id="KW-0813">Transport</keyword>
<gene>
    <name evidence="9" type="ORF">SAMN03097708_00047</name>
</gene>
<keyword evidence="3" id="KW-0479">Metal-binding</keyword>
<feature type="domain" description="4Fe-4S ferredoxin-type" evidence="8">
    <location>
        <begin position="245"/>
        <end position="274"/>
    </location>
</feature>
<dbReference type="SUPFAM" id="SSF54862">
    <property type="entry name" value="4Fe-4S ferredoxins"/>
    <property type="match status" value="1"/>
</dbReference>
<dbReference type="GO" id="GO:0051539">
    <property type="term" value="F:4 iron, 4 sulfur cluster binding"/>
    <property type="evidence" value="ECO:0007669"/>
    <property type="project" value="UniProtKB-KW"/>
</dbReference>
<feature type="transmembrane region" description="Helical" evidence="7">
    <location>
        <begin position="141"/>
        <end position="161"/>
    </location>
</feature>
<evidence type="ECO:0000256" key="1">
    <source>
        <dbReference type="ARBA" id="ARBA00022448"/>
    </source>
</evidence>
<keyword evidence="2" id="KW-0004">4Fe-4S</keyword>
<accession>A0A1G5PI89</accession>
<evidence type="ECO:0000313" key="9">
    <source>
        <dbReference type="EMBL" id="SCZ49108.1"/>
    </source>
</evidence>
<dbReference type="Pfam" id="PF12801">
    <property type="entry name" value="Fer4_5"/>
    <property type="match status" value="2"/>
</dbReference>
<dbReference type="Gene3D" id="3.30.70.20">
    <property type="match status" value="1"/>
</dbReference>
<dbReference type="PROSITE" id="PS00198">
    <property type="entry name" value="4FE4S_FER_1"/>
    <property type="match status" value="1"/>
</dbReference>
<dbReference type="Pfam" id="PF13237">
    <property type="entry name" value="Fer4_10"/>
    <property type="match status" value="1"/>
</dbReference>
<evidence type="ECO:0000256" key="2">
    <source>
        <dbReference type="ARBA" id="ARBA00022485"/>
    </source>
</evidence>
<dbReference type="InterPro" id="IPR017896">
    <property type="entry name" value="4Fe4S_Fe-S-bd"/>
</dbReference>
<dbReference type="InterPro" id="IPR051684">
    <property type="entry name" value="Electron_Trans/Redox"/>
</dbReference>
<keyword evidence="7" id="KW-1133">Transmembrane helix</keyword>
<evidence type="ECO:0000256" key="3">
    <source>
        <dbReference type="ARBA" id="ARBA00022723"/>
    </source>
</evidence>
<keyword evidence="7" id="KW-0472">Membrane</keyword>
<dbReference type="PANTHER" id="PTHR30176:SF3">
    <property type="entry name" value="FERREDOXIN-TYPE PROTEIN NAPH"/>
    <property type="match status" value="1"/>
</dbReference>
<dbReference type="PROSITE" id="PS51379">
    <property type="entry name" value="4FE4S_FER_2"/>
    <property type="match status" value="2"/>
</dbReference>